<dbReference type="SUPFAM" id="SSF46689">
    <property type="entry name" value="Homeodomain-like"/>
    <property type="match status" value="1"/>
</dbReference>
<dbReference type="FunFam" id="1.10.10.60:FF:000257">
    <property type="entry name" value="Zinc-finger homeodomain protein 2"/>
    <property type="match status" value="1"/>
</dbReference>
<comment type="caution">
    <text evidence="12">The sequence shown here is derived from an EMBL/GenBank/DDBJ whole genome shotgun (WGS) entry which is preliminary data.</text>
</comment>
<name>A0AAD4J042_PERFH</name>
<feature type="region of interest" description="Disordered" evidence="10">
    <location>
        <begin position="95"/>
        <end position="126"/>
    </location>
</feature>
<evidence type="ECO:0000313" key="12">
    <source>
        <dbReference type="EMBL" id="KAH6824684.1"/>
    </source>
</evidence>
<evidence type="ECO:0000256" key="3">
    <source>
        <dbReference type="ARBA" id="ARBA00022771"/>
    </source>
</evidence>
<comment type="subcellular location">
    <subcellularLocation>
        <location evidence="1">Nucleus</location>
    </subcellularLocation>
</comment>
<organism evidence="12 13">
    <name type="scientific">Perilla frutescens var. hirtella</name>
    <name type="common">Perilla citriodora</name>
    <name type="synonym">Perilla setoyensis</name>
    <dbReference type="NCBI Taxonomy" id="608512"/>
    <lineage>
        <taxon>Eukaryota</taxon>
        <taxon>Viridiplantae</taxon>
        <taxon>Streptophyta</taxon>
        <taxon>Embryophyta</taxon>
        <taxon>Tracheophyta</taxon>
        <taxon>Spermatophyta</taxon>
        <taxon>Magnoliopsida</taxon>
        <taxon>eudicotyledons</taxon>
        <taxon>Gunneridae</taxon>
        <taxon>Pentapetalae</taxon>
        <taxon>asterids</taxon>
        <taxon>lamiids</taxon>
        <taxon>Lamiales</taxon>
        <taxon>Lamiaceae</taxon>
        <taxon>Nepetoideae</taxon>
        <taxon>Elsholtzieae</taxon>
        <taxon>Perilla</taxon>
    </lineage>
</organism>
<dbReference type="PANTHER" id="PTHR31948:SF72">
    <property type="entry name" value="ZINC-FINGER HOMEODOMAIN PROTEIN 10"/>
    <property type="match status" value="1"/>
</dbReference>
<feature type="region of interest" description="Disordered" evidence="10">
    <location>
        <begin position="1"/>
        <end position="41"/>
    </location>
</feature>
<dbReference type="Pfam" id="PF04770">
    <property type="entry name" value="ZF-HD_dimer"/>
    <property type="match status" value="1"/>
</dbReference>
<dbReference type="AlphaFoldDB" id="A0AAD4J042"/>
<dbReference type="GO" id="GO:0000976">
    <property type="term" value="F:transcription cis-regulatory region binding"/>
    <property type="evidence" value="ECO:0007669"/>
    <property type="project" value="TreeGrafter"/>
</dbReference>
<evidence type="ECO:0000259" key="11">
    <source>
        <dbReference type="PROSITE" id="PS51523"/>
    </source>
</evidence>
<keyword evidence="13" id="KW-1185">Reference proteome</keyword>
<keyword evidence="2" id="KW-0479">Metal-binding</keyword>
<keyword evidence="8" id="KW-0804">Transcription</keyword>
<feature type="compositionally biased region" description="Basic and acidic residues" evidence="10">
    <location>
        <begin position="254"/>
        <end position="280"/>
    </location>
</feature>
<evidence type="ECO:0000256" key="5">
    <source>
        <dbReference type="ARBA" id="ARBA00023015"/>
    </source>
</evidence>
<dbReference type="Proteomes" id="UP001190926">
    <property type="component" value="Unassembled WGS sequence"/>
</dbReference>
<evidence type="ECO:0000256" key="9">
    <source>
        <dbReference type="ARBA" id="ARBA00023242"/>
    </source>
</evidence>
<dbReference type="Gene3D" id="1.10.10.60">
    <property type="entry name" value="Homeodomain-like"/>
    <property type="match status" value="1"/>
</dbReference>
<keyword evidence="5" id="KW-0805">Transcription regulation</keyword>
<evidence type="ECO:0000256" key="7">
    <source>
        <dbReference type="ARBA" id="ARBA00023155"/>
    </source>
</evidence>
<evidence type="ECO:0000313" key="13">
    <source>
        <dbReference type="Proteomes" id="UP001190926"/>
    </source>
</evidence>
<evidence type="ECO:0000256" key="6">
    <source>
        <dbReference type="ARBA" id="ARBA00023125"/>
    </source>
</evidence>
<evidence type="ECO:0000256" key="10">
    <source>
        <dbReference type="SAM" id="MobiDB-lite"/>
    </source>
</evidence>
<evidence type="ECO:0000256" key="1">
    <source>
        <dbReference type="ARBA" id="ARBA00004123"/>
    </source>
</evidence>
<protein>
    <submittedName>
        <fullName evidence="12">Zinc finger homeodomain 1</fullName>
    </submittedName>
</protein>
<sequence length="289" mass="31393">MDLDLTPTKSADETELDTPPHTHAQSIKKHHPPPPSPPPAVAYKECMKNHAANIGGHAVDGCGEYMPPPTADPTDPTSLICAACGCHRNFHRREPESPTAAITPPFLDFRRPGQVPPPNRTSSPSPPFPYAPHMLLSLSAAVAAEEQHHHQEPVTPTAENPLGRKRFRTRFSHEQKEKMLSFSEKLGWKVHKSDEAAVEEFCREAGVARGVLKVWMHNNKNTVGKKELTAGGGGLMISFEKSINGGGGDGENEEMIRKSDDDDNGGRFHNESGGKVHFHDSNNGSSSSA</sequence>
<feature type="region of interest" description="Disordered" evidence="10">
    <location>
        <begin position="241"/>
        <end position="289"/>
    </location>
</feature>
<dbReference type="EMBL" id="SDAM02000322">
    <property type="protein sequence ID" value="KAH6824684.1"/>
    <property type="molecule type" value="Genomic_DNA"/>
</dbReference>
<reference evidence="12 13" key="1">
    <citation type="journal article" date="2021" name="Nat. Commun.">
        <title>Incipient diploidization of the medicinal plant Perilla within 10,000 years.</title>
        <authorList>
            <person name="Zhang Y."/>
            <person name="Shen Q."/>
            <person name="Leng L."/>
            <person name="Zhang D."/>
            <person name="Chen S."/>
            <person name="Shi Y."/>
            <person name="Ning Z."/>
            <person name="Chen S."/>
        </authorList>
    </citation>
    <scope>NUCLEOTIDE SEQUENCE [LARGE SCALE GENOMIC DNA]</scope>
    <source>
        <strain evidence="13">cv. PC099</strain>
    </source>
</reference>
<dbReference type="GO" id="GO:0003700">
    <property type="term" value="F:DNA-binding transcription factor activity"/>
    <property type="evidence" value="ECO:0007669"/>
    <property type="project" value="TreeGrafter"/>
</dbReference>
<dbReference type="InterPro" id="IPR006455">
    <property type="entry name" value="Homeodomain_ZF_HD"/>
</dbReference>
<keyword evidence="9" id="KW-0539">Nucleus</keyword>
<keyword evidence="7 12" id="KW-0371">Homeobox</keyword>
<dbReference type="GO" id="GO:0008270">
    <property type="term" value="F:zinc ion binding"/>
    <property type="evidence" value="ECO:0007669"/>
    <property type="project" value="UniProtKB-KW"/>
</dbReference>
<evidence type="ECO:0000256" key="2">
    <source>
        <dbReference type="ARBA" id="ARBA00022723"/>
    </source>
</evidence>
<feature type="domain" description="ZF-HD dimerization-type" evidence="11">
    <location>
        <begin position="43"/>
        <end position="94"/>
    </location>
</feature>
<keyword evidence="4" id="KW-0862">Zinc</keyword>
<dbReference type="PROSITE" id="PS51523">
    <property type="entry name" value="ZF_HD_DIMER"/>
    <property type="match status" value="1"/>
</dbReference>
<accession>A0AAD4J042</accession>
<proteinExistence type="predicted"/>
<dbReference type="GO" id="GO:0050793">
    <property type="term" value="P:regulation of developmental process"/>
    <property type="evidence" value="ECO:0007669"/>
    <property type="project" value="TreeGrafter"/>
</dbReference>
<gene>
    <name evidence="12" type="ORF">C2S53_001913</name>
</gene>
<dbReference type="GO" id="GO:0005634">
    <property type="term" value="C:nucleus"/>
    <property type="evidence" value="ECO:0007669"/>
    <property type="project" value="UniProtKB-SubCell"/>
</dbReference>
<feature type="compositionally biased region" description="Pro residues" evidence="10">
    <location>
        <begin position="114"/>
        <end position="126"/>
    </location>
</feature>
<dbReference type="NCBIfam" id="TIGR01566">
    <property type="entry name" value="ZF_HD_prot_N"/>
    <property type="match status" value="1"/>
</dbReference>
<keyword evidence="6 12" id="KW-0238">DNA-binding</keyword>
<dbReference type="NCBIfam" id="TIGR01565">
    <property type="entry name" value="homeo_ZF_HD"/>
    <property type="match status" value="1"/>
</dbReference>
<dbReference type="InterPro" id="IPR006456">
    <property type="entry name" value="ZF_HD_homeobox_Cys/His_dimer"/>
</dbReference>
<dbReference type="InterPro" id="IPR009057">
    <property type="entry name" value="Homeodomain-like_sf"/>
</dbReference>
<evidence type="ECO:0000256" key="8">
    <source>
        <dbReference type="ARBA" id="ARBA00023163"/>
    </source>
</evidence>
<dbReference type="PANTHER" id="PTHR31948">
    <property type="entry name" value="ZINC-FINGER HOMEODOMAIN PROTEIN 2"/>
    <property type="match status" value="1"/>
</dbReference>
<keyword evidence="3" id="KW-0863">Zinc-finger</keyword>
<evidence type="ECO:0000256" key="4">
    <source>
        <dbReference type="ARBA" id="ARBA00022833"/>
    </source>
</evidence>